<dbReference type="InterPro" id="IPR002838">
    <property type="entry name" value="AIM24"/>
</dbReference>
<feature type="compositionally biased region" description="Low complexity" evidence="2">
    <location>
        <begin position="234"/>
        <end position="243"/>
    </location>
</feature>
<dbReference type="RefSeq" id="WP_206716505.1">
    <property type="nucleotide sequence ID" value="NZ_CP071091.1"/>
</dbReference>
<keyword evidence="4" id="KW-1185">Reference proteome</keyword>
<reference evidence="3 4" key="1">
    <citation type="submission" date="2021-02" db="EMBL/GenBank/DDBJ databases">
        <title>De Novo genome assembly of isolated myxobacteria.</title>
        <authorList>
            <person name="Stevens D.C."/>
        </authorList>
    </citation>
    <scope>NUCLEOTIDE SEQUENCE [LARGE SCALE GENOMIC DNA]</scope>
    <source>
        <strain evidence="3 4">SCHIC003</strain>
    </source>
</reference>
<organism evidence="3 4">
    <name type="scientific">Myxococcus landrumensis</name>
    <dbReference type="NCBI Taxonomy" id="2813577"/>
    <lineage>
        <taxon>Bacteria</taxon>
        <taxon>Pseudomonadati</taxon>
        <taxon>Myxococcota</taxon>
        <taxon>Myxococcia</taxon>
        <taxon>Myxococcales</taxon>
        <taxon>Cystobacterineae</taxon>
        <taxon>Myxococcaceae</taxon>
        <taxon>Myxococcus</taxon>
    </lineage>
</organism>
<feature type="repeat" description="TPR" evidence="1">
    <location>
        <begin position="52"/>
        <end position="85"/>
    </location>
</feature>
<dbReference type="Gene3D" id="1.25.40.10">
    <property type="entry name" value="Tetratricopeptide repeat domain"/>
    <property type="match status" value="1"/>
</dbReference>
<dbReference type="InterPro" id="IPR019734">
    <property type="entry name" value="TPR_rpt"/>
</dbReference>
<dbReference type="PANTHER" id="PTHR38074">
    <property type="entry name" value="ALTERED INHERITANCE OF MITOCHONDRIA PROTEIN 24, MITOCHONDRIAL"/>
    <property type="match status" value="1"/>
</dbReference>
<dbReference type="SUPFAM" id="SSF51219">
    <property type="entry name" value="TRAP-like"/>
    <property type="match status" value="1"/>
</dbReference>
<dbReference type="SMART" id="SM00028">
    <property type="entry name" value="TPR"/>
    <property type="match status" value="3"/>
</dbReference>
<evidence type="ECO:0000313" key="4">
    <source>
        <dbReference type="Proteomes" id="UP000663090"/>
    </source>
</evidence>
<keyword evidence="1" id="KW-0802">TPR repeat</keyword>
<dbReference type="Pfam" id="PF14559">
    <property type="entry name" value="TPR_19"/>
    <property type="match status" value="1"/>
</dbReference>
<feature type="region of interest" description="Disordered" evidence="2">
    <location>
        <begin position="209"/>
        <end position="250"/>
    </location>
</feature>
<dbReference type="SUPFAM" id="SSF48452">
    <property type="entry name" value="TPR-like"/>
    <property type="match status" value="1"/>
</dbReference>
<gene>
    <name evidence="3" type="ORF">JY572_01240</name>
</gene>
<dbReference type="Pfam" id="PF13432">
    <property type="entry name" value="TPR_16"/>
    <property type="match status" value="1"/>
</dbReference>
<dbReference type="Pfam" id="PF01987">
    <property type="entry name" value="AIM24"/>
    <property type="match status" value="1"/>
</dbReference>
<dbReference type="InterPro" id="IPR011990">
    <property type="entry name" value="TPR-like_helical_dom_sf"/>
</dbReference>
<dbReference type="InterPro" id="IPR036983">
    <property type="entry name" value="AIM24_sf"/>
</dbReference>
<proteinExistence type="predicted"/>
<accession>A0ABX7N7M4</accession>
<name>A0ABX7N7M4_9BACT</name>
<dbReference type="InterPro" id="IPR016031">
    <property type="entry name" value="Trp_RNA-bd_attenuator-like_dom"/>
</dbReference>
<dbReference type="Proteomes" id="UP000663090">
    <property type="component" value="Chromosome"/>
</dbReference>
<protein>
    <submittedName>
        <fullName evidence="3">Tetratricopeptide repeat protein</fullName>
    </submittedName>
</protein>
<feature type="repeat" description="TPR" evidence="1">
    <location>
        <begin position="86"/>
        <end position="119"/>
    </location>
</feature>
<evidence type="ECO:0000256" key="2">
    <source>
        <dbReference type="SAM" id="MobiDB-lite"/>
    </source>
</evidence>
<evidence type="ECO:0000313" key="3">
    <source>
        <dbReference type="EMBL" id="QSQ14747.1"/>
    </source>
</evidence>
<dbReference type="EMBL" id="CP071091">
    <property type="protein sequence ID" value="QSQ14747.1"/>
    <property type="molecule type" value="Genomic_DNA"/>
</dbReference>
<dbReference type="PANTHER" id="PTHR38074:SF1">
    <property type="entry name" value="ALTERED INHERITANCE OF MITOCHONDRIA PROTEIN 24, MITOCHONDRIAL"/>
    <property type="match status" value="1"/>
</dbReference>
<sequence length="487" mass="52682">MTTRVKGRAETSPADDEFLQQLQRGGELLAANKVIESKEFLERAHQLQPRNEKAQNLLGLCYFKLGLFDRAAELYEMLVRDNPVDPTLRVNLGLVYLKTNALQRAVREFETATDLSPEHQKAQNYLGLALAQMGEYGRAREHFLLAGSDAMADKMSRAIAGENFSKPTPAPVTPAARVDVPPPAPAPAQEKAMPPDEALPEEEIRFAEDEGPSALTESDGGPVLTATPEEVEVESSAPAAAPEPVRDAATVPTPVPLTKVQLTKVAARVAPVTAAPILAKLAPSVVLEAERSRGAFIQGEGTFSLVVDGELLTRLEGMVALQGQLAFQPEMKRFRGRATDKPFGEGSARMVRARGKGVLHLEPAEHREFFAVDLGEDSAYFRDENVFAFEEPVMFENGRVPSDIAPDLDLVHLRGQGQVLLSLPGPLRSVVVRPEAPVTVPLTHLVGWQGNLTPRVVSLLKSPTGETLRTAVELGGEGFALISLAVR</sequence>
<feature type="region of interest" description="Disordered" evidence="2">
    <location>
        <begin position="162"/>
        <end position="197"/>
    </location>
</feature>
<dbReference type="Gene3D" id="3.60.160.10">
    <property type="entry name" value="Mitochondrial biogenesis AIM24"/>
    <property type="match status" value="1"/>
</dbReference>
<dbReference type="PROSITE" id="PS50005">
    <property type="entry name" value="TPR"/>
    <property type="match status" value="2"/>
</dbReference>
<evidence type="ECO:0000256" key="1">
    <source>
        <dbReference type="PROSITE-ProRule" id="PRU00339"/>
    </source>
</evidence>